<reference evidence="2" key="1">
    <citation type="journal article" date="2020" name="Stud. Mycol.">
        <title>101 Dothideomycetes genomes: a test case for predicting lifestyles and emergence of pathogens.</title>
        <authorList>
            <person name="Haridas S."/>
            <person name="Albert R."/>
            <person name="Binder M."/>
            <person name="Bloem J."/>
            <person name="Labutti K."/>
            <person name="Salamov A."/>
            <person name="Andreopoulos B."/>
            <person name="Baker S."/>
            <person name="Barry K."/>
            <person name="Bills G."/>
            <person name="Bluhm B."/>
            <person name="Cannon C."/>
            <person name="Castanera R."/>
            <person name="Culley D."/>
            <person name="Daum C."/>
            <person name="Ezra D."/>
            <person name="Gonzalez J."/>
            <person name="Henrissat B."/>
            <person name="Kuo A."/>
            <person name="Liang C."/>
            <person name="Lipzen A."/>
            <person name="Lutzoni F."/>
            <person name="Magnuson J."/>
            <person name="Mondo S."/>
            <person name="Nolan M."/>
            <person name="Ohm R."/>
            <person name="Pangilinan J."/>
            <person name="Park H.-J."/>
            <person name="Ramirez L."/>
            <person name="Alfaro M."/>
            <person name="Sun H."/>
            <person name="Tritt A."/>
            <person name="Yoshinaga Y."/>
            <person name="Zwiers L.-H."/>
            <person name="Turgeon B."/>
            <person name="Goodwin S."/>
            <person name="Spatafora J."/>
            <person name="Crous P."/>
            <person name="Grigoriev I."/>
        </authorList>
    </citation>
    <scope>NUCLEOTIDE SEQUENCE</scope>
    <source>
        <strain evidence="2">CBS 627.86</strain>
    </source>
</reference>
<accession>A0A6A5YUV1</accession>
<dbReference type="AlphaFoldDB" id="A0A6A5YUV1"/>
<evidence type="ECO:0000313" key="2">
    <source>
        <dbReference type="EMBL" id="KAF2110895.1"/>
    </source>
</evidence>
<name>A0A6A5YUV1_9PLEO</name>
<proteinExistence type="predicted"/>
<organism evidence="2 3">
    <name type="scientific">Lophiotrema nucula</name>
    <dbReference type="NCBI Taxonomy" id="690887"/>
    <lineage>
        <taxon>Eukaryota</taxon>
        <taxon>Fungi</taxon>
        <taxon>Dikarya</taxon>
        <taxon>Ascomycota</taxon>
        <taxon>Pezizomycotina</taxon>
        <taxon>Dothideomycetes</taxon>
        <taxon>Pleosporomycetidae</taxon>
        <taxon>Pleosporales</taxon>
        <taxon>Lophiotremataceae</taxon>
        <taxon>Lophiotrema</taxon>
    </lineage>
</organism>
<dbReference type="Proteomes" id="UP000799770">
    <property type="component" value="Unassembled WGS sequence"/>
</dbReference>
<feature type="region of interest" description="Disordered" evidence="1">
    <location>
        <begin position="111"/>
        <end position="163"/>
    </location>
</feature>
<sequence>MKDPFITDPEAGLNAQELAELRLYEEAKKARDQRFLQALEAVDRAAEQSDNSTTCNAVITIQVSADVESCLVCRYDLQHLGCFCPAGPVNSDVLERGRKLSRRFWIDRSSPLKHGRHSSVPSSATRRSIRQEPNNHPATRSSSTPFRRTPPAEVSHSAESTAELDECSSAKMLAFGGGRKQRRRRAVVLVPVELNGHLTPSISVKDVKARLHWLMELRVYNMTTELNRNNIND</sequence>
<evidence type="ECO:0000256" key="1">
    <source>
        <dbReference type="SAM" id="MobiDB-lite"/>
    </source>
</evidence>
<feature type="compositionally biased region" description="Polar residues" evidence="1">
    <location>
        <begin position="119"/>
        <end position="146"/>
    </location>
</feature>
<evidence type="ECO:0000313" key="3">
    <source>
        <dbReference type="Proteomes" id="UP000799770"/>
    </source>
</evidence>
<gene>
    <name evidence="2" type="ORF">BDV96DRAFT_650502</name>
</gene>
<dbReference type="EMBL" id="ML977336">
    <property type="protein sequence ID" value="KAF2110895.1"/>
    <property type="molecule type" value="Genomic_DNA"/>
</dbReference>
<keyword evidence="3" id="KW-1185">Reference proteome</keyword>
<protein>
    <submittedName>
        <fullName evidence="2">Uncharacterized protein</fullName>
    </submittedName>
</protein>